<evidence type="ECO:0000313" key="4">
    <source>
        <dbReference type="EMBL" id="SDX87797.1"/>
    </source>
</evidence>
<keyword evidence="2" id="KW-0012">Acyltransferase</keyword>
<dbReference type="OrthoDB" id="9800604at2"/>
<dbReference type="STRING" id="229203.SAMN05444338_11732"/>
<dbReference type="PANTHER" id="PTHR43877">
    <property type="entry name" value="AMINOALKYLPHOSPHONATE N-ACETYLTRANSFERASE-RELATED-RELATED"/>
    <property type="match status" value="1"/>
</dbReference>
<evidence type="ECO:0000256" key="2">
    <source>
        <dbReference type="ARBA" id="ARBA00023315"/>
    </source>
</evidence>
<dbReference type="AlphaFoldDB" id="A0A1H3FAE3"/>
<dbReference type="GO" id="GO:0005840">
    <property type="term" value="C:ribosome"/>
    <property type="evidence" value="ECO:0007669"/>
    <property type="project" value="UniProtKB-KW"/>
</dbReference>
<dbReference type="Pfam" id="PF00583">
    <property type="entry name" value="Acetyltransf_1"/>
    <property type="match status" value="1"/>
</dbReference>
<accession>A0A1H3FAE3</accession>
<name>A0A1H3FAE3_9FLAO</name>
<dbReference type="PANTHER" id="PTHR43877:SF2">
    <property type="entry name" value="AMINOALKYLPHOSPHONATE N-ACETYLTRANSFERASE-RELATED"/>
    <property type="match status" value="1"/>
</dbReference>
<evidence type="ECO:0000313" key="5">
    <source>
        <dbReference type="Proteomes" id="UP000198569"/>
    </source>
</evidence>
<sequence length="165" mass="18868">MITVAIASPNDYKTIQEIAYQTWPETYGAILSKEQLEFMLDAFYSIAALNDNVVSKGHHFLLAKEDDVVLGFASYEHNYQENNRTRIHKIYVLPKTQGKGIGNKLISHIENLARENQSTALSLNVNRFNNAYAFYQKKGFVVIEEVDIEIGHGYLMEDYVMEKAL</sequence>
<organism evidence="4 5">
    <name type="scientific">Flavobacterium degerlachei</name>
    <dbReference type="NCBI Taxonomy" id="229203"/>
    <lineage>
        <taxon>Bacteria</taxon>
        <taxon>Pseudomonadati</taxon>
        <taxon>Bacteroidota</taxon>
        <taxon>Flavobacteriia</taxon>
        <taxon>Flavobacteriales</taxon>
        <taxon>Flavobacteriaceae</taxon>
        <taxon>Flavobacterium</taxon>
    </lineage>
</organism>
<dbReference type="InterPro" id="IPR000182">
    <property type="entry name" value="GNAT_dom"/>
</dbReference>
<dbReference type="InterPro" id="IPR050832">
    <property type="entry name" value="Bact_Acetyltransf"/>
</dbReference>
<gene>
    <name evidence="4" type="ORF">SAMN05444338_11732</name>
</gene>
<dbReference type="GO" id="GO:0016747">
    <property type="term" value="F:acyltransferase activity, transferring groups other than amino-acyl groups"/>
    <property type="evidence" value="ECO:0007669"/>
    <property type="project" value="InterPro"/>
</dbReference>
<keyword evidence="4" id="KW-0687">Ribonucleoprotein</keyword>
<dbReference type="Gene3D" id="3.40.630.30">
    <property type="match status" value="1"/>
</dbReference>
<reference evidence="5" key="1">
    <citation type="submission" date="2016-10" db="EMBL/GenBank/DDBJ databases">
        <authorList>
            <person name="Varghese N."/>
            <person name="Submissions S."/>
        </authorList>
    </citation>
    <scope>NUCLEOTIDE SEQUENCE [LARGE SCALE GENOMIC DNA]</scope>
    <source>
        <strain evidence="5">DSM 15718</strain>
    </source>
</reference>
<dbReference type="Proteomes" id="UP000198569">
    <property type="component" value="Unassembled WGS sequence"/>
</dbReference>
<evidence type="ECO:0000256" key="1">
    <source>
        <dbReference type="ARBA" id="ARBA00022679"/>
    </source>
</evidence>
<dbReference type="PROSITE" id="PS51186">
    <property type="entry name" value="GNAT"/>
    <property type="match status" value="1"/>
</dbReference>
<keyword evidence="5" id="KW-1185">Reference proteome</keyword>
<dbReference type="SUPFAM" id="SSF55729">
    <property type="entry name" value="Acyl-CoA N-acyltransferases (Nat)"/>
    <property type="match status" value="1"/>
</dbReference>
<keyword evidence="1" id="KW-0808">Transferase</keyword>
<proteinExistence type="predicted"/>
<dbReference type="EMBL" id="FNMV01000017">
    <property type="protein sequence ID" value="SDX87797.1"/>
    <property type="molecule type" value="Genomic_DNA"/>
</dbReference>
<dbReference type="InterPro" id="IPR016181">
    <property type="entry name" value="Acyl_CoA_acyltransferase"/>
</dbReference>
<feature type="domain" description="N-acetyltransferase" evidence="3">
    <location>
        <begin position="2"/>
        <end position="165"/>
    </location>
</feature>
<protein>
    <submittedName>
        <fullName evidence="4">Ribosomal protein S18 acetylase RimI</fullName>
    </submittedName>
</protein>
<dbReference type="CDD" id="cd04301">
    <property type="entry name" value="NAT_SF"/>
    <property type="match status" value="1"/>
</dbReference>
<dbReference type="RefSeq" id="WP_091434781.1">
    <property type="nucleotide sequence ID" value="NZ_FNMV01000017.1"/>
</dbReference>
<keyword evidence="4" id="KW-0689">Ribosomal protein</keyword>
<evidence type="ECO:0000259" key="3">
    <source>
        <dbReference type="PROSITE" id="PS51186"/>
    </source>
</evidence>